<sequence>MKAKPIPTSPKSLLEDDVKEDAVEAFLKEPQVIAKPSIVRFSSTYLVITVIISFLAGIVGSFFIMFGQEQWPWLKSIVGNTNSEEISVIKSVSKKESSITNYAEVVKNISPNVVSIYVRQTPVRKNAALLDQLYLPSDRRGIGTLLTEDGLGVTTLKAIPDLTKEIAVITEDKTVYLTKDFITDPASDLVLFRISGKGFPVVDFADSAGLIVPQTVLDVGRQTTSQSINAALTDLISLNAKRVNSRTDLIESSERYYRFYQTRSSIETPGLPVFSLGGKLAGVHSGTDGDVIPASIISTAFDRLNKTGKITRNVFGVKYLDLQTAKGLLISPAEVGDTGALITSDDLAKNPAVDPKGPAGRAGLKSGDVILKVNDISVSEDQTLSEIIQSQTAHSAVTVVYRRDEAEQNLPVTLDITSE</sequence>
<keyword evidence="2" id="KW-0472">Membrane</keyword>
<dbReference type="Pfam" id="PF17820">
    <property type="entry name" value="PDZ_6"/>
    <property type="match status" value="1"/>
</dbReference>
<dbReference type="SUPFAM" id="SSF50156">
    <property type="entry name" value="PDZ domain-like"/>
    <property type="match status" value="1"/>
</dbReference>
<protein>
    <recommendedName>
        <fullName evidence="3">PDZ domain-containing protein</fullName>
    </recommendedName>
</protein>
<feature type="transmembrane region" description="Helical" evidence="2">
    <location>
        <begin position="45"/>
        <end position="66"/>
    </location>
</feature>
<dbReference type="Proteomes" id="UP000236845">
    <property type="component" value="Unassembled WGS sequence"/>
</dbReference>
<evidence type="ECO:0000259" key="3">
    <source>
        <dbReference type="PROSITE" id="PS50106"/>
    </source>
</evidence>
<dbReference type="PROSITE" id="PS50106">
    <property type="entry name" value="PDZ"/>
    <property type="match status" value="1"/>
</dbReference>
<comment type="similarity">
    <text evidence="1">Belongs to the peptidase S1C family.</text>
</comment>
<dbReference type="Gene3D" id="2.40.10.120">
    <property type="match status" value="1"/>
</dbReference>
<name>A0A2H0YQ15_9BACT</name>
<evidence type="ECO:0000313" key="5">
    <source>
        <dbReference type="Proteomes" id="UP000236845"/>
    </source>
</evidence>
<dbReference type="InterPro" id="IPR009003">
    <property type="entry name" value="Peptidase_S1_PA"/>
</dbReference>
<proteinExistence type="inferred from homology"/>
<dbReference type="InterPro" id="IPR041489">
    <property type="entry name" value="PDZ_6"/>
</dbReference>
<keyword evidence="2" id="KW-0812">Transmembrane</keyword>
<feature type="domain" description="PDZ" evidence="3">
    <location>
        <begin position="353"/>
        <end position="389"/>
    </location>
</feature>
<evidence type="ECO:0000256" key="1">
    <source>
        <dbReference type="ARBA" id="ARBA00010541"/>
    </source>
</evidence>
<keyword evidence="2" id="KW-1133">Transmembrane helix</keyword>
<dbReference type="Gene3D" id="2.30.42.10">
    <property type="match status" value="1"/>
</dbReference>
<comment type="caution">
    <text evidence="4">The sequence shown here is derived from an EMBL/GenBank/DDBJ whole genome shotgun (WGS) entry which is preliminary data.</text>
</comment>
<evidence type="ECO:0000313" key="4">
    <source>
        <dbReference type="EMBL" id="PIS40568.1"/>
    </source>
</evidence>
<dbReference type="GO" id="GO:0008236">
    <property type="term" value="F:serine-type peptidase activity"/>
    <property type="evidence" value="ECO:0007669"/>
    <property type="project" value="UniProtKB-KW"/>
</dbReference>
<dbReference type="PANTHER" id="PTHR22939">
    <property type="entry name" value="SERINE PROTEASE FAMILY S1C HTRA-RELATED"/>
    <property type="match status" value="1"/>
</dbReference>
<evidence type="ECO:0000256" key="2">
    <source>
        <dbReference type="SAM" id="Phobius"/>
    </source>
</evidence>
<reference evidence="5" key="1">
    <citation type="submission" date="2017-09" db="EMBL/GenBank/DDBJ databases">
        <title>Depth-based differentiation of microbial function through sediment-hosted aquifers and enrichment of novel symbionts in the deep terrestrial subsurface.</title>
        <authorList>
            <person name="Probst A.J."/>
            <person name="Ladd B."/>
            <person name="Jarett J.K."/>
            <person name="Geller-Mcgrath D.E."/>
            <person name="Sieber C.M.K."/>
            <person name="Emerson J.B."/>
            <person name="Anantharaman K."/>
            <person name="Thomas B.C."/>
            <person name="Malmstrom R."/>
            <person name="Stieglmeier M."/>
            <person name="Klingl A."/>
            <person name="Woyke T."/>
            <person name="Ryan C.M."/>
            <person name="Banfield J.F."/>
        </authorList>
    </citation>
    <scope>NUCLEOTIDE SEQUENCE [LARGE SCALE GENOMIC DNA]</scope>
</reference>
<gene>
    <name evidence="4" type="ORF">COT26_02640</name>
</gene>
<organism evidence="4 5">
    <name type="scientific">Candidatus Kerfeldbacteria bacterium CG08_land_8_20_14_0_20_43_14</name>
    <dbReference type="NCBI Taxonomy" id="2014246"/>
    <lineage>
        <taxon>Bacteria</taxon>
        <taxon>Candidatus Kerfeldiibacteriota</taxon>
    </lineage>
</organism>
<dbReference type="SMART" id="SM00228">
    <property type="entry name" value="PDZ"/>
    <property type="match status" value="1"/>
</dbReference>
<dbReference type="PANTHER" id="PTHR22939:SF129">
    <property type="entry name" value="SERINE PROTEASE HTRA2, MITOCHONDRIAL"/>
    <property type="match status" value="1"/>
</dbReference>
<dbReference type="SUPFAM" id="SSF50494">
    <property type="entry name" value="Trypsin-like serine proteases"/>
    <property type="match status" value="1"/>
</dbReference>
<accession>A0A2H0YQ15</accession>
<dbReference type="InterPro" id="IPR036034">
    <property type="entry name" value="PDZ_sf"/>
</dbReference>
<dbReference type="InterPro" id="IPR001478">
    <property type="entry name" value="PDZ"/>
</dbReference>
<dbReference type="AlphaFoldDB" id="A0A2H0YQ15"/>
<dbReference type="EMBL" id="PEXW01000059">
    <property type="protein sequence ID" value="PIS40568.1"/>
    <property type="molecule type" value="Genomic_DNA"/>
</dbReference>